<organism evidence="1 2">
    <name type="scientific">Paramuricea clavata</name>
    <name type="common">Red gorgonian</name>
    <name type="synonym">Violescent sea-whip</name>
    <dbReference type="NCBI Taxonomy" id="317549"/>
    <lineage>
        <taxon>Eukaryota</taxon>
        <taxon>Metazoa</taxon>
        <taxon>Cnidaria</taxon>
        <taxon>Anthozoa</taxon>
        <taxon>Octocorallia</taxon>
        <taxon>Malacalcyonacea</taxon>
        <taxon>Plexauridae</taxon>
        <taxon>Paramuricea</taxon>
    </lineage>
</organism>
<dbReference type="EMBL" id="CACRXK020012404">
    <property type="protein sequence ID" value="CAB4023260.1"/>
    <property type="molecule type" value="Genomic_DNA"/>
</dbReference>
<dbReference type="Proteomes" id="UP001152795">
    <property type="component" value="Unassembled WGS sequence"/>
</dbReference>
<evidence type="ECO:0000313" key="1">
    <source>
        <dbReference type="EMBL" id="CAB4023260.1"/>
    </source>
</evidence>
<gene>
    <name evidence="1" type="ORF">PACLA_8A025833</name>
</gene>
<dbReference type="AlphaFoldDB" id="A0A7D9J6W2"/>
<sequence>MAYGHPVSGKFTAVKAVMAVIGQDENKTGDCSHVGAMATLSHQSLPFWWDDVADTSVLEKVTVDALNKSKRKKEERTVVPPPQGRFQFCTIIHRQLQDIFSRIVVIPYKILQTKEEFLKKSLALQADMKKVMAQVIQGRFHWASRRRTVQ</sequence>
<keyword evidence="2" id="KW-1185">Reference proteome</keyword>
<evidence type="ECO:0000313" key="2">
    <source>
        <dbReference type="Proteomes" id="UP001152795"/>
    </source>
</evidence>
<accession>A0A7D9J6W2</accession>
<protein>
    <submittedName>
        <fullName evidence="1">Uncharacterized protein</fullName>
    </submittedName>
</protein>
<name>A0A7D9J6W2_PARCT</name>
<proteinExistence type="predicted"/>
<reference evidence="1" key="1">
    <citation type="submission" date="2020-04" db="EMBL/GenBank/DDBJ databases">
        <authorList>
            <person name="Alioto T."/>
            <person name="Alioto T."/>
            <person name="Gomez Garrido J."/>
        </authorList>
    </citation>
    <scope>NUCLEOTIDE SEQUENCE</scope>
    <source>
        <strain evidence="1">A484AB</strain>
    </source>
</reference>
<comment type="caution">
    <text evidence="1">The sequence shown here is derived from an EMBL/GenBank/DDBJ whole genome shotgun (WGS) entry which is preliminary data.</text>
</comment>